<gene>
    <name evidence="2" type="ORF">CPEL01642_LOCUS8075</name>
</gene>
<dbReference type="EMBL" id="HBEY01016652">
    <property type="protein sequence ID" value="CAD8604740.1"/>
    <property type="molecule type" value="Transcribed_RNA"/>
</dbReference>
<organism evidence="2">
    <name type="scientific">Coccolithus braarudii</name>
    <dbReference type="NCBI Taxonomy" id="221442"/>
    <lineage>
        <taxon>Eukaryota</taxon>
        <taxon>Haptista</taxon>
        <taxon>Haptophyta</taxon>
        <taxon>Prymnesiophyceae</taxon>
        <taxon>Coccolithales</taxon>
        <taxon>Coccolithaceae</taxon>
        <taxon>Coccolithus</taxon>
    </lineage>
</organism>
<dbReference type="PROSITE" id="PS50013">
    <property type="entry name" value="CHROMO_2"/>
    <property type="match status" value="1"/>
</dbReference>
<evidence type="ECO:0000313" key="2">
    <source>
        <dbReference type="EMBL" id="CAD8604740.1"/>
    </source>
</evidence>
<proteinExistence type="predicted"/>
<protein>
    <recommendedName>
        <fullName evidence="1">Chromo domain-containing protein</fullName>
    </recommendedName>
</protein>
<evidence type="ECO:0000259" key="1">
    <source>
        <dbReference type="PROSITE" id="PS50013"/>
    </source>
</evidence>
<dbReference type="InterPro" id="IPR000953">
    <property type="entry name" value="Chromo/chromo_shadow_dom"/>
</dbReference>
<sequence length="297" mass="33292">MAKLLGYQVTPTARVEQHLALAISRRLIPRKGEKLYQVASFTLESFPLGVLYALIPERFETMAAESNVAWSIPTVQPMRNILGPLMSALPNFSAGISRGQQAPSESVIRVLATMMPPLELNWWMPPRGTGRVMINFAYVLVQGIGDLHPPKDPHRREMALSTELVATLRVAALHDAMTMKELGYSLSPAWLRQLGDESRARQTEAQLIALRTNQPTSRKRKLHQATYPIDSIQAERSSGRGMQNLVRWEGYHPYWEAWLAPDFVGEVGDPVETWEPAATLQNTLALQAWEESLASTR</sequence>
<feature type="domain" description="Chromo" evidence="1">
    <location>
        <begin position="227"/>
        <end position="297"/>
    </location>
</feature>
<name>A0A7S0L963_9EUKA</name>
<accession>A0A7S0L963</accession>
<reference evidence="2" key="1">
    <citation type="submission" date="2021-01" db="EMBL/GenBank/DDBJ databases">
        <authorList>
            <person name="Corre E."/>
            <person name="Pelletier E."/>
            <person name="Niang G."/>
            <person name="Scheremetjew M."/>
            <person name="Finn R."/>
            <person name="Kale V."/>
            <person name="Holt S."/>
            <person name="Cochrane G."/>
            <person name="Meng A."/>
            <person name="Brown T."/>
            <person name="Cohen L."/>
        </authorList>
    </citation>
    <scope>NUCLEOTIDE SEQUENCE</scope>
    <source>
        <strain evidence="2">PLY182g</strain>
    </source>
</reference>
<dbReference type="AlphaFoldDB" id="A0A7S0L963"/>
<dbReference type="Gene3D" id="2.40.50.40">
    <property type="match status" value="1"/>
</dbReference>